<evidence type="ECO:0000256" key="1">
    <source>
        <dbReference type="SAM" id="MobiDB-lite"/>
    </source>
</evidence>
<feature type="region of interest" description="Disordered" evidence="1">
    <location>
        <begin position="72"/>
        <end position="95"/>
    </location>
</feature>
<reference evidence="2" key="1">
    <citation type="submission" date="2015-11" db="EMBL/GenBank/DDBJ databases">
        <title>De novo transcriptome assembly of four potential Pierce s Disease insect vectors from Arizona vineyards.</title>
        <authorList>
            <person name="Tassone E.E."/>
        </authorList>
    </citation>
    <scope>NUCLEOTIDE SEQUENCE</scope>
</reference>
<dbReference type="AlphaFoldDB" id="A0A1B6MB15"/>
<evidence type="ECO:0000313" key="2">
    <source>
        <dbReference type="EMBL" id="JAT33120.1"/>
    </source>
</evidence>
<dbReference type="EMBL" id="GEBQ01006857">
    <property type="protein sequence ID" value="JAT33120.1"/>
    <property type="molecule type" value="Transcribed_RNA"/>
</dbReference>
<proteinExistence type="predicted"/>
<name>A0A1B6MB15_9HEMI</name>
<gene>
    <name evidence="2" type="ORF">g.33273</name>
</gene>
<protein>
    <submittedName>
        <fullName evidence="2">Uncharacterized protein</fullName>
    </submittedName>
</protein>
<sequence length="101" mass="10393">MIRSLALNKTRYLESLAQGCLTADIALLTGHGHYSLFNVGLGLTAAPLAAASPNYTALGSRLTNAGAAFPKRNHSNQPCGSRVASSTGSTSVRASDVCLCL</sequence>
<organism evidence="2">
    <name type="scientific">Graphocephala atropunctata</name>
    <dbReference type="NCBI Taxonomy" id="36148"/>
    <lineage>
        <taxon>Eukaryota</taxon>
        <taxon>Metazoa</taxon>
        <taxon>Ecdysozoa</taxon>
        <taxon>Arthropoda</taxon>
        <taxon>Hexapoda</taxon>
        <taxon>Insecta</taxon>
        <taxon>Pterygota</taxon>
        <taxon>Neoptera</taxon>
        <taxon>Paraneoptera</taxon>
        <taxon>Hemiptera</taxon>
        <taxon>Auchenorrhyncha</taxon>
        <taxon>Membracoidea</taxon>
        <taxon>Cicadellidae</taxon>
        <taxon>Cicadellinae</taxon>
        <taxon>Cicadellini</taxon>
        <taxon>Graphocephala</taxon>
    </lineage>
</organism>
<feature type="compositionally biased region" description="Polar residues" evidence="1">
    <location>
        <begin position="75"/>
        <end position="93"/>
    </location>
</feature>
<accession>A0A1B6MB15</accession>